<accession>E9IT79</accession>
<dbReference type="EMBL" id="GL765469">
    <property type="protein sequence ID" value="EFZ16223.1"/>
    <property type="molecule type" value="Genomic_DNA"/>
</dbReference>
<sequence length="99" mass="11634">NGWSLKVVEEWDEAELIKRERDIQRQEKESRIIESKYYTIGVKNGIESPRYLSAENIDKIDKGAGIRALLEDKEKRCVFCKEGWDSLEHYIGECEKVKN</sequence>
<evidence type="ECO:0000313" key="1">
    <source>
        <dbReference type="EMBL" id="EFZ16223.1"/>
    </source>
</evidence>
<name>E9IT79_SOLIN</name>
<proteinExistence type="predicted"/>
<organism>
    <name type="scientific">Solenopsis invicta</name>
    <name type="common">Red imported fire ant</name>
    <name type="synonym">Solenopsis wagneri</name>
    <dbReference type="NCBI Taxonomy" id="13686"/>
    <lineage>
        <taxon>Eukaryota</taxon>
        <taxon>Metazoa</taxon>
        <taxon>Ecdysozoa</taxon>
        <taxon>Arthropoda</taxon>
        <taxon>Hexapoda</taxon>
        <taxon>Insecta</taxon>
        <taxon>Pterygota</taxon>
        <taxon>Neoptera</taxon>
        <taxon>Endopterygota</taxon>
        <taxon>Hymenoptera</taxon>
        <taxon>Apocrita</taxon>
        <taxon>Aculeata</taxon>
        <taxon>Formicoidea</taxon>
        <taxon>Formicidae</taxon>
        <taxon>Myrmicinae</taxon>
        <taxon>Solenopsis</taxon>
    </lineage>
</organism>
<feature type="non-terminal residue" evidence="1">
    <location>
        <position position="99"/>
    </location>
</feature>
<reference evidence="1" key="1">
    <citation type="journal article" date="2011" name="Proc. Natl. Acad. Sci. U.S.A.">
        <title>The genome of the fire ant Solenopsis invicta.</title>
        <authorList>
            <person name="Wurm Y."/>
            <person name="Wang J."/>
            <person name="Riba-Grognuz O."/>
            <person name="Corona M."/>
            <person name="Nygaard S."/>
            <person name="Hunt B.G."/>
            <person name="Ingram K.K."/>
            <person name="Falquet L."/>
            <person name="Nipitwattanaphon M."/>
            <person name="Gotzek D."/>
            <person name="Dijkstra M.B."/>
            <person name="Oettler J."/>
            <person name="Comtesse F."/>
            <person name="Shih C.J."/>
            <person name="Wu W.J."/>
            <person name="Yang C.C."/>
            <person name="Thomas J."/>
            <person name="Beaudoing E."/>
            <person name="Pradervand S."/>
            <person name="Flegel V."/>
            <person name="Cook E.D."/>
            <person name="Fabbretti R."/>
            <person name="Stockinger H."/>
            <person name="Long L."/>
            <person name="Farmerie W.G."/>
            <person name="Oakey J."/>
            <person name="Boomsma J.J."/>
            <person name="Pamilo P."/>
            <person name="Yi S.V."/>
            <person name="Heinze J."/>
            <person name="Goodisman M.A."/>
            <person name="Farinelli L."/>
            <person name="Harshman K."/>
            <person name="Hulo N."/>
            <person name="Cerutti L."/>
            <person name="Xenarios I."/>
            <person name="Shoemaker D."/>
            <person name="Keller L."/>
        </authorList>
    </citation>
    <scope>NUCLEOTIDE SEQUENCE [LARGE SCALE GENOMIC DNA]</scope>
</reference>
<gene>
    <name evidence="1" type="ORF">SINV_01670</name>
</gene>
<dbReference type="AlphaFoldDB" id="E9IT79"/>
<dbReference type="HOGENOM" id="CLU_2326732_0_0_1"/>
<protein>
    <submittedName>
        <fullName evidence="1">Uncharacterized protein</fullName>
    </submittedName>
</protein>
<feature type="non-terminal residue" evidence="1">
    <location>
        <position position="1"/>
    </location>
</feature>